<dbReference type="GO" id="GO:0005975">
    <property type="term" value="P:carbohydrate metabolic process"/>
    <property type="evidence" value="ECO:0007669"/>
    <property type="project" value="InterPro"/>
</dbReference>
<dbReference type="InterPro" id="IPR050546">
    <property type="entry name" value="Glycosyl_Hydrlase_16"/>
</dbReference>
<feature type="signal peptide" evidence="2">
    <location>
        <begin position="1"/>
        <end position="20"/>
    </location>
</feature>
<dbReference type="CDD" id="cd08023">
    <property type="entry name" value="GH16_laminarinase_like"/>
    <property type="match status" value="1"/>
</dbReference>
<dbReference type="PANTHER" id="PTHR10963">
    <property type="entry name" value="GLYCOSYL HYDROLASE-RELATED"/>
    <property type="match status" value="1"/>
</dbReference>
<dbReference type="PROSITE" id="PS51762">
    <property type="entry name" value="GH16_2"/>
    <property type="match status" value="1"/>
</dbReference>
<dbReference type="Pfam" id="PF02368">
    <property type="entry name" value="Big_2"/>
    <property type="match status" value="1"/>
</dbReference>
<dbReference type="GO" id="GO:0004553">
    <property type="term" value="F:hydrolase activity, hydrolyzing O-glycosyl compounds"/>
    <property type="evidence" value="ECO:0007669"/>
    <property type="project" value="InterPro"/>
</dbReference>
<dbReference type="Gene3D" id="2.60.120.200">
    <property type="match status" value="1"/>
</dbReference>
<reference evidence="4" key="2">
    <citation type="journal article" date="2021" name="PeerJ">
        <title>Extensive microbial diversity within the chicken gut microbiome revealed by metagenomics and culture.</title>
        <authorList>
            <person name="Gilroy R."/>
            <person name="Ravi A."/>
            <person name="Getino M."/>
            <person name="Pursley I."/>
            <person name="Horton D.L."/>
            <person name="Alikhan N.F."/>
            <person name="Baker D."/>
            <person name="Gharbi K."/>
            <person name="Hall N."/>
            <person name="Watson M."/>
            <person name="Adriaenssens E.M."/>
            <person name="Foster-Nyarko E."/>
            <person name="Jarju S."/>
            <person name="Secka A."/>
            <person name="Antonio M."/>
            <person name="Oren A."/>
            <person name="Chaudhuri R.R."/>
            <person name="La Ragione R."/>
            <person name="Hildebrand F."/>
            <person name="Pallen M.J."/>
        </authorList>
    </citation>
    <scope>NUCLEOTIDE SEQUENCE</scope>
    <source>
        <strain evidence="4">D3-1215</strain>
    </source>
</reference>
<dbReference type="EMBL" id="JADIMR010000049">
    <property type="protein sequence ID" value="MBO8446815.1"/>
    <property type="molecule type" value="Genomic_DNA"/>
</dbReference>
<dbReference type="AlphaFoldDB" id="A0A9D9EH77"/>
<organism evidence="4 5">
    <name type="scientific">Candidatus Enterocola intestinipullorum</name>
    <dbReference type="NCBI Taxonomy" id="2840783"/>
    <lineage>
        <taxon>Bacteria</taxon>
        <taxon>Pseudomonadati</taxon>
        <taxon>Bacteroidota</taxon>
        <taxon>Bacteroidia</taxon>
        <taxon>Bacteroidales</taxon>
        <taxon>Candidatus Enterocola</taxon>
    </lineage>
</organism>
<proteinExistence type="inferred from homology"/>
<dbReference type="SUPFAM" id="SSF49373">
    <property type="entry name" value="Invasin/intimin cell-adhesion fragments"/>
    <property type="match status" value="1"/>
</dbReference>
<feature type="chain" id="PRO_5039513170" evidence="2">
    <location>
        <begin position="21"/>
        <end position="377"/>
    </location>
</feature>
<comment type="caution">
    <text evidence="4">The sequence shown here is derived from an EMBL/GenBank/DDBJ whole genome shotgun (WGS) entry which is preliminary data.</text>
</comment>
<dbReference type="InterPro" id="IPR000757">
    <property type="entry name" value="Beta-glucanase-like"/>
</dbReference>
<accession>A0A9D9EH77</accession>
<feature type="domain" description="GH16" evidence="3">
    <location>
        <begin position="99"/>
        <end position="377"/>
    </location>
</feature>
<dbReference type="Gene3D" id="2.60.40.1080">
    <property type="match status" value="1"/>
</dbReference>
<dbReference type="Pfam" id="PF00722">
    <property type="entry name" value="Glyco_hydro_16"/>
    <property type="match status" value="1"/>
</dbReference>
<name>A0A9D9EH77_9BACT</name>
<dbReference type="SUPFAM" id="SSF49899">
    <property type="entry name" value="Concanavalin A-like lectins/glucanases"/>
    <property type="match status" value="1"/>
</dbReference>
<comment type="similarity">
    <text evidence="1">Belongs to the glycosyl hydrolase 16 family.</text>
</comment>
<dbReference type="PROSITE" id="PS51257">
    <property type="entry name" value="PROKAR_LIPOPROTEIN"/>
    <property type="match status" value="1"/>
</dbReference>
<evidence type="ECO:0000256" key="1">
    <source>
        <dbReference type="ARBA" id="ARBA00006865"/>
    </source>
</evidence>
<evidence type="ECO:0000256" key="2">
    <source>
        <dbReference type="SAM" id="SignalP"/>
    </source>
</evidence>
<evidence type="ECO:0000313" key="4">
    <source>
        <dbReference type="EMBL" id="MBO8446815.1"/>
    </source>
</evidence>
<dbReference type="InterPro" id="IPR003343">
    <property type="entry name" value="Big_2"/>
</dbReference>
<dbReference type="InterPro" id="IPR013320">
    <property type="entry name" value="ConA-like_dom_sf"/>
</dbReference>
<dbReference type="Proteomes" id="UP000823637">
    <property type="component" value="Unassembled WGS sequence"/>
</dbReference>
<gene>
    <name evidence="4" type="ORF">IAC32_03600</name>
</gene>
<dbReference type="PANTHER" id="PTHR10963:SF55">
    <property type="entry name" value="GLYCOSIDE HYDROLASE FAMILY 16 PROTEIN"/>
    <property type="match status" value="1"/>
</dbReference>
<protein>
    <submittedName>
        <fullName evidence="4">Family 16 glycosylhydrolase</fullName>
    </submittedName>
</protein>
<reference evidence="4" key="1">
    <citation type="submission" date="2020-10" db="EMBL/GenBank/DDBJ databases">
        <authorList>
            <person name="Gilroy R."/>
        </authorList>
    </citation>
    <scope>NUCLEOTIDE SEQUENCE</scope>
    <source>
        <strain evidence="4">D3-1215</strain>
    </source>
</reference>
<evidence type="ECO:0000259" key="3">
    <source>
        <dbReference type="PROSITE" id="PS51762"/>
    </source>
</evidence>
<dbReference type="InterPro" id="IPR008964">
    <property type="entry name" value="Invasin/intimin_cell_adhesion"/>
</dbReference>
<dbReference type="SMART" id="SM00635">
    <property type="entry name" value="BID_2"/>
    <property type="match status" value="1"/>
</dbReference>
<keyword evidence="2" id="KW-0732">Signal</keyword>
<evidence type="ECO:0000313" key="5">
    <source>
        <dbReference type="Proteomes" id="UP000823637"/>
    </source>
</evidence>
<sequence length="377" mass="42124">MKLSKFFYMAAAAAVALMFAACEQKGDDGGEPTPPVVTITALELNETAATLDVGESLQLSVTSFAPANADMSRVAWSVDNERVASIDATGKVTALAYGRTFAWAKVDGVEEYCMVTVNEPERNYKLVWEDNFDGTELNTAYWNYEEGGGRNQEKQCYLQQNVSVENGYLVITGKKEHWERPTATGHVNEYEYTSGRINTSGKAFIKYGKIEASISFPSGAGTWCAFWLMPNESVYGGWPRSGEVDIVEHVGSIPNRVSVAAHTNNRNGNVGSQGSAWNQTKTYDNVADHFHTYGIEWIDDYQNGNDLLLFTFDGEEVGRWSQTTWFNSTWQDWPFDQDFYVILNMAIGGQFGGAEPIDDSIFPVQMKVDWVRMYELE</sequence>